<dbReference type="EMBL" id="QWFX01000005">
    <property type="protein sequence ID" value="RIJ32772.1"/>
    <property type="molecule type" value="Genomic_DNA"/>
</dbReference>
<dbReference type="Proteomes" id="UP000266385">
    <property type="component" value="Unassembled WGS sequence"/>
</dbReference>
<keyword evidence="2" id="KW-1185">Reference proteome</keyword>
<comment type="caution">
    <text evidence="1">The sequence shown here is derived from an EMBL/GenBank/DDBJ whole genome shotgun (WGS) entry which is preliminary data.</text>
</comment>
<dbReference type="PANTHER" id="PTHR35175">
    <property type="entry name" value="DUF1289 DOMAIN-CONTAINING PROTEIN"/>
    <property type="match status" value="1"/>
</dbReference>
<dbReference type="OrthoDB" id="9811423at2"/>
<dbReference type="AlphaFoldDB" id="A0A399RSC9"/>
<sequence length="70" mass="7619">MTKKPIPIMSPCQSVCAVDGQTGFCLGCGRTLMEIGTWTKLTHEQRQDVMSVLGDRMDHLKSLGKLGPNA</sequence>
<dbReference type="Pfam" id="PF06945">
    <property type="entry name" value="DUF1289"/>
    <property type="match status" value="1"/>
</dbReference>
<evidence type="ECO:0000313" key="2">
    <source>
        <dbReference type="Proteomes" id="UP000266385"/>
    </source>
</evidence>
<dbReference type="InterPro" id="IPR010710">
    <property type="entry name" value="DUF1289"/>
</dbReference>
<protein>
    <submittedName>
        <fullName evidence="1">DUF1289 domain-containing protein</fullName>
    </submittedName>
</protein>
<name>A0A399RSC9_9PROT</name>
<dbReference type="RefSeq" id="WP_119374852.1">
    <property type="nucleotide sequence ID" value="NZ_QWFX01000005.1"/>
</dbReference>
<accession>A0A399RSC9</accession>
<dbReference type="PANTHER" id="PTHR35175:SF2">
    <property type="entry name" value="DUF1289 DOMAIN-CONTAINING PROTEIN"/>
    <property type="match status" value="1"/>
</dbReference>
<reference evidence="1 2" key="1">
    <citation type="submission" date="2018-08" db="EMBL/GenBank/DDBJ databases">
        <title>Henriciella mobilis sp. nov., isolated from seawater.</title>
        <authorList>
            <person name="Cheng H."/>
            <person name="Wu Y.-H."/>
            <person name="Xu X.-W."/>
            <person name="Guo L.-L."/>
        </authorList>
    </citation>
    <scope>NUCLEOTIDE SEQUENCE [LARGE SCALE GENOMIC DNA]</scope>
    <source>
        <strain evidence="1 2">JN25</strain>
    </source>
</reference>
<organism evidence="1 2">
    <name type="scientific">Henriciella mobilis</name>
    <dbReference type="NCBI Taxonomy" id="2305467"/>
    <lineage>
        <taxon>Bacteria</taxon>
        <taxon>Pseudomonadati</taxon>
        <taxon>Pseudomonadota</taxon>
        <taxon>Alphaproteobacteria</taxon>
        <taxon>Hyphomonadales</taxon>
        <taxon>Hyphomonadaceae</taxon>
        <taxon>Henriciella</taxon>
    </lineage>
</organism>
<evidence type="ECO:0000313" key="1">
    <source>
        <dbReference type="EMBL" id="RIJ32772.1"/>
    </source>
</evidence>
<gene>
    <name evidence="1" type="ORF">D1223_02690</name>
</gene>
<proteinExistence type="predicted"/>